<dbReference type="AlphaFoldDB" id="A0AA38XJH3"/>
<dbReference type="EMBL" id="JAPDRK010000003">
    <property type="protein sequence ID" value="KAJ9614635.1"/>
    <property type="molecule type" value="Genomic_DNA"/>
</dbReference>
<name>A0AA38XJH3_9EURO</name>
<evidence type="ECO:0000313" key="1">
    <source>
        <dbReference type="EMBL" id="KAJ9614635.1"/>
    </source>
</evidence>
<reference evidence="1" key="1">
    <citation type="submission" date="2022-10" db="EMBL/GenBank/DDBJ databases">
        <title>Culturing micro-colonial fungi from biological soil crusts in the Mojave desert and describing Neophaeococcomyces mojavensis, and introducing the new genera and species Taxawa tesnikishii.</title>
        <authorList>
            <person name="Kurbessoian T."/>
            <person name="Stajich J.E."/>
        </authorList>
    </citation>
    <scope>NUCLEOTIDE SEQUENCE</scope>
    <source>
        <strain evidence="1">TK_41</strain>
    </source>
</reference>
<gene>
    <name evidence="1" type="ORF">H2200_002772</name>
</gene>
<dbReference type="Proteomes" id="UP001172673">
    <property type="component" value="Unassembled WGS sequence"/>
</dbReference>
<evidence type="ECO:0000313" key="2">
    <source>
        <dbReference type="Proteomes" id="UP001172673"/>
    </source>
</evidence>
<keyword evidence="2" id="KW-1185">Reference proteome</keyword>
<comment type="caution">
    <text evidence="1">The sequence shown here is derived from an EMBL/GenBank/DDBJ whole genome shotgun (WGS) entry which is preliminary data.</text>
</comment>
<organism evidence="1 2">
    <name type="scientific">Cladophialophora chaetospira</name>
    <dbReference type="NCBI Taxonomy" id="386627"/>
    <lineage>
        <taxon>Eukaryota</taxon>
        <taxon>Fungi</taxon>
        <taxon>Dikarya</taxon>
        <taxon>Ascomycota</taxon>
        <taxon>Pezizomycotina</taxon>
        <taxon>Eurotiomycetes</taxon>
        <taxon>Chaetothyriomycetidae</taxon>
        <taxon>Chaetothyriales</taxon>
        <taxon>Herpotrichiellaceae</taxon>
        <taxon>Cladophialophora</taxon>
    </lineage>
</organism>
<accession>A0AA38XJH3</accession>
<sequence length="348" mass="39253">MGRGRRYKRLSLDQISLLTFSDLNSVESKEVATQTYFGTPSPGEAASPEETPSQALTVVSNNGPSYTSTRTWKSPAIRDKEEFERLRQRVRHFAPEQFKANAKPGRGPCEIVPHNVTEWRIHQKEMLAIAEAENKRNRELLTSQIKAQEKIPKLQRKVKSVFGEGGKVFTDGFSPVLGIPTIWSAEYLQQPANWPSKAELQWNGDSRECSLAKTKCGRYLPPPRAAAKPSAPFQEQPFIRQLPLDETGPVFSSGRFPADIYDSNVEMDNDPMFEATGALYLGSELMSEIGEYKPAFVPDWRKTQPANNARPMIIYEEEVGYGTPDVGPGMWIDENVIPAPWDEQQIWY</sequence>
<proteinExistence type="predicted"/>
<protein>
    <submittedName>
        <fullName evidence="1">Uncharacterized protein</fullName>
    </submittedName>
</protein>